<gene>
    <name evidence="1" type="ORF">EJ06DRAFT_521135</name>
</gene>
<evidence type="ECO:0000313" key="1">
    <source>
        <dbReference type="EMBL" id="KAF2401289.1"/>
    </source>
</evidence>
<name>A0A6G1HZN9_9PEZI</name>
<proteinExistence type="predicted"/>
<organism evidence="1 2">
    <name type="scientific">Trichodelitschia bisporula</name>
    <dbReference type="NCBI Taxonomy" id="703511"/>
    <lineage>
        <taxon>Eukaryota</taxon>
        <taxon>Fungi</taxon>
        <taxon>Dikarya</taxon>
        <taxon>Ascomycota</taxon>
        <taxon>Pezizomycotina</taxon>
        <taxon>Dothideomycetes</taxon>
        <taxon>Dothideomycetes incertae sedis</taxon>
        <taxon>Phaeotrichales</taxon>
        <taxon>Phaeotrichaceae</taxon>
        <taxon>Trichodelitschia</taxon>
    </lineage>
</organism>
<dbReference type="AlphaFoldDB" id="A0A6G1HZN9"/>
<dbReference type="OrthoDB" id="5271918at2759"/>
<dbReference type="Proteomes" id="UP000799640">
    <property type="component" value="Unassembled WGS sequence"/>
</dbReference>
<accession>A0A6G1HZN9</accession>
<reference evidence="1" key="1">
    <citation type="journal article" date="2020" name="Stud. Mycol.">
        <title>101 Dothideomycetes genomes: a test case for predicting lifestyles and emergence of pathogens.</title>
        <authorList>
            <person name="Haridas S."/>
            <person name="Albert R."/>
            <person name="Binder M."/>
            <person name="Bloem J."/>
            <person name="Labutti K."/>
            <person name="Salamov A."/>
            <person name="Andreopoulos B."/>
            <person name="Baker S."/>
            <person name="Barry K."/>
            <person name="Bills G."/>
            <person name="Bluhm B."/>
            <person name="Cannon C."/>
            <person name="Castanera R."/>
            <person name="Culley D."/>
            <person name="Daum C."/>
            <person name="Ezra D."/>
            <person name="Gonzalez J."/>
            <person name="Henrissat B."/>
            <person name="Kuo A."/>
            <person name="Liang C."/>
            <person name="Lipzen A."/>
            <person name="Lutzoni F."/>
            <person name="Magnuson J."/>
            <person name="Mondo S."/>
            <person name="Nolan M."/>
            <person name="Ohm R."/>
            <person name="Pangilinan J."/>
            <person name="Park H.-J."/>
            <person name="Ramirez L."/>
            <person name="Alfaro M."/>
            <person name="Sun H."/>
            <person name="Tritt A."/>
            <person name="Yoshinaga Y."/>
            <person name="Zwiers L.-H."/>
            <person name="Turgeon B."/>
            <person name="Goodwin S."/>
            <person name="Spatafora J."/>
            <person name="Crous P."/>
            <person name="Grigoriev I."/>
        </authorList>
    </citation>
    <scope>NUCLEOTIDE SEQUENCE</scope>
    <source>
        <strain evidence="1">CBS 262.69</strain>
    </source>
</reference>
<protein>
    <submittedName>
        <fullName evidence="1">Uncharacterized protein</fullName>
    </submittedName>
</protein>
<keyword evidence="2" id="KW-1185">Reference proteome</keyword>
<sequence length="193" mass="22759">MTFPTTPTFIVADAKGWKDLVAHPVMAWTQEYVRLFDEENKLDDYTPYRTSNFKYWDMDGKMISGNRAWNYLIAFYMHFKDTTKHEPSGPVVVWETEKSWEMMGQFVFSATIWNPAKGVRSIPRAYVKDPEARHGGLRIDERRMYVDRARVYGEMIKQNMRTAWGRELAELYGYWFYAPRPDMGEVPSSPPEN</sequence>
<dbReference type="EMBL" id="ML996693">
    <property type="protein sequence ID" value="KAF2401289.1"/>
    <property type="molecule type" value="Genomic_DNA"/>
</dbReference>
<evidence type="ECO:0000313" key="2">
    <source>
        <dbReference type="Proteomes" id="UP000799640"/>
    </source>
</evidence>